<organism evidence="1 2">
    <name type="scientific">Thalassovita autumnalis</name>
    <dbReference type="NCBI Taxonomy" id="2072972"/>
    <lineage>
        <taxon>Bacteria</taxon>
        <taxon>Pseudomonadati</taxon>
        <taxon>Pseudomonadota</taxon>
        <taxon>Alphaproteobacteria</taxon>
        <taxon>Rhodobacterales</taxon>
        <taxon>Roseobacteraceae</taxon>
        <taxon>Thalassovita</taxon>
    </lineage>
</organism>
<dbReference type="PROSITE" id="PS51257">
    <property type="entry name" value="PROKAR_LIPOPROTEIN"/>
    <property type="match status" value="1"/>
</dbReference>
<proteinExistence type="predicted"/>
<accession>A0ABP2AJQ3</accession>
<dbReference type="EMBL" id="CYSB01000030">
    <property type="protein sequence ID" value="CUH68332.1"/>
    <property type="molecule type" value="Genomic_DNA"/>
</dbReference>
<comment type="caution">
    <text evidence="1">The sequence shown here is derived from an EMBL/GenBank/DDBJ whole genome shotgun (WGS) entry which is preliminary data.</text>
</comment>
<gene>
    <name evidence="1" type="ORF">TL5118_02586</name>
</gene>
<dbReference type="RefSeq" id="WP_058244598.1">
    <property type="nucleotide sequence ID" value="NZ_CYSC01000040.1"/>
</dbReference>
<protein>
    <recommendedName>
        <fullName evidence="3">Lipoprotein</fullName>
    </recommendedName>
</protein>
<reference evidence="1 2" key="1">
    <citation type="submission" date="2015-09" db="EMBL/GenBank/DDBJ databases">
        <authorList>
            <person name="Rodrigo-Torres L."/>
            <person name="Arahal D.R."/>
        </authorList>
    </citation>
    <scope>NUCLEOTIDE SEQUENCE [LARGE SCALE GENOMIC DNA]</scope>
    <source>
        <strain evidence="1 2">CECT 5118</strain>
    </source>
</reference>
<dbReference type="Proteomes" id="UP000051086">
    <property type="component" value="Unassembled WGS sequence"/>
</dbReference>
<keyword evidence="2" id="KW-1185">Reference proteome</keyword>
<sequence length="154" mass="16742">MRLLTAGLLVSLTAGCATKVQLETFLNEILNPIWQGEITDACVSALAGSAGFFTYEAGVAGQVAKPDNSNSEGHWHRARSLAERVETWDVAKRGAGAAMTVLDNRDCIRNLHPEADRLLWGDAPGIYYVSINREVIVVLYDGAERLGMILVQAR</sequence>
<evidence type="ECO:0008006" key="3">
    <source>
        <dbReference type="Google" id="ProtNLM"/>
    </source>
</evidence>
<evidence type="ECO:0000313" key="2">
    <source>
        <dbReference type="Proteomes" id="UP000051086"/>
    </source>
</evidence>
<evidence type="ECO:0000313" key="1">
    <source>
        <dbReference type="EMBL" id="CUH68332.1"/>
    </source>
</evidence>
<name>A0ABP2AJQ3_9RHOB</name>